<proteinExistence type="inferred from homology"/>
<dbReference type="GO" id="GO:0001578">
    <property type="term" value="P:microtubule bundle formation"/>
    <property type="evidence" value="ECO:0007669"/>
    <property type="project" value="TreeGrafter"/>
</dbReference>
<evidence type="ECO:0000256" key="2">
    <source>
        <dbReference type="SAM" id="Phobius"/>
    </source>
</evidence>
<dbReference type="OrthoDB" id="548799at2759"/>
<gene>
    <name evidence="3" type="ORF">KFE25_009905</name>
</gene>
<keyword evidence="4" id="KW-1185">Reference proteome</keyword>
<evidence type="ECO:0000313" key="4">
    <source>
        <dbReference type="Proteomes" id="UP000751190"/>
    </source>
</evidence>
<accession>A0A8J5XML1</accession>
<sequence length="683" mass="74547">MGTVTAERDALIHAFETYCRFGDSHGEATMTMSSRNFAKLFRDCALLDKQLTLTHLDLAFTKASNAPTTSTITAQKAGKRVDYPQWLFALQLCADYKGTTAAALQKAIAAQSEAGPTLSGTVAQPVKFHDDKSTYTVLLRGDASSKLIQRQGSVKLLPVAQMPAENSHVFVVFEQYALFGETVGTATLGLTSRNFVKLFKDLDLVDRKVTNTVLDLIFTKAARAPAGNLFAQPADAGGKRLNYSQFLVAVEMVAEEKGVKVQQLYKAIGAKQDQGPLVTATVAPPNKLFDDRSTWTAVARTEALDGTAARRASINNSAALVAQVRQMSVTREAELHAEQNAYLAAAQNAFERQPPPAPPTQVRPAMPVPREPANRAAMVDVFEAYARFGDTLAQGTAGMTSRNLQKMMKDAGIIDRKVTPTFLDLIFTKASRAPIHASQAGLDASWGGKRISFNQFLVACELIAEARSQISGELHSLLLLRCADGPSIQAQATVPSHNRFFDDRSTSLTAHLSCLESMVNSIDYKEEGERMRCSICREKYRVAYRRVPGRPTGGGAFFPPATMWHWLARGVTSDPEREDEVASRISTCALAACFGTSFAILAVLVLAHMLWVTRARGVHLWVLALITLVLCAPCVRLVPQHIVARRQLHSQAEASRAPSGADLDLGVWHIQLDRLRERHAARS</sequence>
<dbReference type="SUPFAM" id="SSF47473">
    <property type="entry name" value="EF-hand"/>
    <property type="match status" value="3"/>
</dbReference>
<comment type="caution">
    <text evidence="3">The sequence shown here is derived from an EMBL/GenBank/DDBJ whole genome shotgun (WGS) entry which is preliminary data.</text>
</comment>
<dbReference type="Pfam" id="PF05517">
    <property type="entry name" value="p25-alpha"/>
    <property type="match status" value="3"/>
</dbReference>
<protein>
    <submittedName>
        <fullName evidence="3">Uncharacterized protein</fullName>
    </submittedName>
</protein>
<dbReference type="InterPro" id="IPR008907">
    <property type="entry name" value="TPP/p25"/>
</dbReference>
<reference evidence="3" key="1">
    <citation type="submission" date="2021-05" db="EMBL/GenBank/DDBJ databases">
        <title>The genome of the haptophyte Pavlova lutheri (Diacronema luteri, Pavlovales) - a model for lipid biosynthesis in eukaryotic algae.</title>
        <authorList>
            <person name="Hulatt C.J."/>
            <person name="Posewitz M.C."/>
        </authorList>
    </citation>
    <scope>NUCLEOTIDE SEQUENCE</scope>
    <source>
        <strain evidence="3">NIVA-4/92</strain>
    </source>
</reference>
<keyword evidence="2" id="KW-1133">Transmembrane helix</keyword>
<dbReference type="Proteomes" id="UP000751190">
    <property type="component" value="Unassembled WGS sequence"/>
</dbReference>
<dbReference type="GO" id="GO:0046785">
    <property type="term" value="P:microtubule polymerization"/>
    <property type="evidence" value="ECO:0007669"/>
    <property type="project" value="InterPro"/>
</dbReference>
<feature type="transmembrane region" description="Helical" evidence="2">
    <location>
        <begin position="589"/>
        <end position="611"/>
    </location>
</feature>
<dbReference type="GO" id="GO:0032273">
    <property type="term" value="P:positive regulation of protein polymerization"/>
    <property type="evidence" value="ECO:0007669"/>
    <property type="project" value="TreeGrafter"/>
</dbReference>
<comment type="similarity">
    <text evidence="1">Belongs to the TPPP family.</text>
</comment>
<evidence type="ECO:0000313" key="3">
    <source>
        <dbReference type="EMBL" id="KAG8464537.1"/>
    </source>
</evidence>
<keyword evidence="2" id="KW-0812">Transmembrane</keyword>
<evidence type="ECO:0000256" key="1">
    <source>
        <dbReference type="ARBA" id="ARBA00010994"/>
    </source>
</evidence>
<dbReference type="AlphaFoldDB" id="A0A8J5XML1"/>
<dbReference type="Gene3D" id="1.10.238.10">
    <property type="entry name" value="EF-hand"/>
    <property type="match status" value="3"/>
</dbReference>
<feature type="transmembrane region" description="Helical" evidence="2">
    <location>
        <begin position="618"/>
        <end position="638"/>
    </location>
</feature>
<dbReference type="GO" id="GO:0015631">
    <property type="term" value="F:tubulin binding"/>
    <property type="evidence" value="ECO:0007669"/>
    <property type="project" value="InterPro"/>
</dbReference>
<dbReference type="InterPro" id="IPR011992">
    <property type="entry name" value="EF-hand-dom_pair"/>
</dbReference>
<dbReference type="PANTHER" id="PTHR12932">
    <property type="entry name" value="P25 ALPHA-RELATED"/>
    <property type="match status" value="1"/>
</dbReference>
<name>A0A8J5XML1_DIALT</name>
<dbReference type="GO" id="GO:0005874">
    <property type="term" value="C:microtubule"/>
    <property type="evidence" value="ECO:0007669"/>
    <property type="project" value="TreeGrafter"/>
</dbReference>
<dbReference type="PANTHER" id="PTHR12932:SF9">
    <property type="entry name" value="TUBULIN POLYMERIZATION-PROMOTING PROTEIN HOMOLOG"/>
    <property type="match status" value="1"/>
</dbReference>
<dbReference type="EMBL" id="JAGTXO010000012">
    <property type="protein sequence ID" value="KAG8464537.1"/>
    <property type="molecule type" value="Genomic_DNA"/>
</dbReference>
<keyword evidence="2" id="KW-0472">Membrane</keyword>
<organism evidence="3 4">
    <name type="scientific">Diacronema lutheri</name>
    <name type="common">Unicellular marine alga</name>
    <name type="synonym">Monochrysis lutheri</name>
    <dbReference type="NCBI Taxonomy" id="2081491"/>
    <lineage>
        <taxon>Eukaryota</taxon>
        <taxon>Haptista</taxon>
        <taxon>Haptophyta</taxon>
        <taxon>Pavlovophyceae</taxon>
        <taxon>Pavlovales</taxon>
        <taxon>Pavlovaceae</taxon>
        <taxon>Diacronema</taxon>
    </lineage>
</organism>